<organism evidence="1 2">
    <name type="scientific">Pluteus cervinus</name>
    <dbReference type="NCBI Taxonomy" id="181527"/>
    <lineage>
        <taxon>Eukaryota</taxon>
        <taxon>Fungi</taxon>
        <taxon>Dikarya</taxon>
        <taxon>Basidiomycota</taxon>
        <taxon>Agaricomycotina</taxon>
        <taxon>Agaricomycetes</taxon>
        <taxon>Agaricomycetidae</taxon>
        <taxon>Agaricales</taxon>
        <taxon>Pluteineae</taxon>
        <taxon>Pluteaceae</taxon>
        <taxon>Pluteus</taxon>
    </lineage>
</organism>
<evidence type="ECO:0000313" key="1">
    <source>
        <dbReference type="EMBL" id="TFK62415.1"/>
    </source>
</evidence>
<gene>
    <name evidence="1" type="ORF">BDN72DRAFT_903236</name>
</gene>
<reference evidence="1 2" key="1">
    <citation type="journal article" date="2019" name="Nat. Ecol. Evol.">
        <title>Megaphylogeny resolves global patterns of mushroom evolution.</title>
        <authorList>
            <person name="Varga T."/>
            <person name="Krizsan K."/>
            <person name="Foldi C."/>
            <person name="Dima B."/>
            <person name="Sanchez-Garcia M."/>
            <person name="Sanchez-Ramirez S."/>
            <person name="Szollosi G.J."/>
            <person name="Szarkandi J.G."/>
            <person name="Papp V."/>
            <person name="Albert L."/>
            <person name="Andreopoulos W."/>
            <person name="Angelini C."/>
            <person name="Antonin V."/>
            <person name="Barry K.W."/>
            <person name="Bougher N.L."/>
            <person name="Buchanan P."/>
            <person name="Buyck B."/>
            <person name="Bense V."/>
            <person name="Catcheside P."/>
            <person name="Chovatia M."/>
            <person name="Cooper J."/>
            <person name="Damon W."/>
            <person name="Desjardin D."/>
            <person name="Finy P."/>
            <person name="Geml J."/>
            <person name="Haridas S."/>
            <person name="Hughes K."/>
            <person name="Justo A."/>
            <person name="Karasinski D."/>
            <person name="Kautmanova I."/>
            <person name="Kiss B."/>
            <person name="Kocsube S."/>
            <person name="Kotiranta H."/>
            <person name="LaButti K.M."/>
            <person name="Lechner B.E."/>
            <person name="Liimatainen K."/>
            <person name="Lipzen A."/>
            <person name="Lukacs Z."/>
            <person name="Mihaltcheva S."/>
            <person name="Morgado L.N."/>
            <person name="Niskanen T."/>
            <person name="Noordeloos M.E."/>
            <person name="Ohm R.A."/>
            <person name="Ortiz-Santana B."/>
            <person name="Ovrebo C."/>
            <person name="Racz N."/>
            <person name="Riley R."/>
            <person name="Savchenko A."/>
            <person name="Shiryaev A."/>
            <person name="Soop K."/>
            <person name="Spirin V."/>
            <person name="Szebenyi C."/>
            <person name="Tomsovsky M."/>
            <person name="Tulloss R.E."/>
            <person name="Uehling J."/>
            <person name="Grigoriev I.V."/>
            <person name="Vagvolgyi C."/>
            <person name="Papp T."/>
            <person name="Martin F.M."/>
            <person name="Miettinen O."/>
            <person name="Hibbett D.S."/>
            <person name="Nagy L.G."/>
        </authorList>
    </citation>
    <scope>NUCLEOTIDE SEQUENCE [LARGE SCALE GENOMIC DNA]</scope>
    <source>
        <strain evidence="1 2">NL-1719</strain>
    </source>
</reference>
<keyword evidence="2" id="KW-1185">Reference proteome</keyword>
<accession>A0ACD3A9R3</accession>
<evidence type="ECO:0000313" key="2">
    <source>
        <dbReference type="Proteomes" id="UP000308600"/>
    </source>
</evidence>
<dbReference type="EMBL" id="ML208583">
    <property type="protein sequence ID" value="TFK62415.1"/>
    <property type="molecule type" value="Genomic_DNA"/>
</dbReference>
<name>A0ACD3A9R3_9AGAR</name>
<dbReference type="Proteomes" id="UP000308600">
    <property type="component" value="Unassembled WGS sequence"/>
</dbReference>
<sequence>MPSKPQETSPLLPSPNGDVVAHVPAGEPSWLQSWRYFIFGSRFNILLIFVPLCLIAEHLELDAGKRFWFSFFGIMPLAMMLGVATDQLSLKLGDILAGLLNASFGNAVEIIVGVVALMRGELAIVQTSMLGSVLSNILLVLGCSFLVAGVKRPVSKFEAVSAQTSSSMMTLACITLVIPAAYYHLHLSKGSGHQAVTWLSTSLAAPLMDPATAQAINFISLGTAVLLLFVYVAYIIFLLFPPGESASSPPEESESDEEPEEVGMSTTAAAQGLLVTTIVTAICAEVLVGSIEEFAVTYNVPRNFIGLILLPIVANAAEHLTAVWMAAEDRMELTLTICVGSSIQIMTFVVPLLVVIGWITDHTLTLFFPSFETIVLFTSVFLVSQILQDGMSNIMEGLMLLTLYAMISIASWVQ</sequence>
<protein>
    <submittedName>
        <fullName evidence="1">Calcium/proton exchanger</fullName>
    </submittedName>
</protein>
<proteinExistence type="predicted"/>